<organism evidence="4 5">
    <name type="scientific">Gasterosteus aculeatus aculeatus</name>
    <name type="common">three-spined stickleback</name>
    <dbReference type="NCBI Taxonomy" id="481459"/>
    <lineage>
        <taxon>Eukaryota</taxon>
        <taxon>Metazoa</taxon>
        <taxon>Chordata</taxon>
        <taxon>Craniata</taxon>
        <taxon>Vertebrata</taxon>
        <taxon>Euteleostomi</taxon>
        <taxon>Actinopterygii</taxon>
        <taxon>Neopterygii</taxon>
        <taxon>Teleostei</taxon>
        <taxon>Neoteleostei</taxon>
        <taxon>Acanthomorphata</taxon>
        <taxon>Eupercaria</taxon>
        <taxon>Perciformes</taxon>
        <taxon>Cottioidei</taxon>
        <taxon>Gasterosteales</taxon>
        <taxon>Gasterosteidae</taxon>
        <taxon>Gasterosteus</taxon>
    </lineage>
</organism>
<evidence type="ECO:0000313" key="4">
    <source>
        <dbReference type="Ensembl" id="ENSGACP00000059765.1"/>
    </source>
</evidence>
<dbReference type="GeneTree" id="ENSGT01120000272038"/>
<accession>A0AAQ4R871</accession>
<reference evidence="4" key="2">
    <citation type="submission" date="2025-08" db="UniProtKB">
        <authorList>
            <consortium name="Ensembl"/>
        </authorList>
    </citation>
    <scope>IDENTIFICATION</scope>
</reference>
<protein>
    <recommendedName>
        <fullName evidence="3">Chromo domain-containing protein</fullName>
    </recommendedName>
</protein>
<feature type="region of interest" description="Disordered" evidence="2">
    <location>
        <begin position="76"/>
        <end position="96"/>
    </location>
</feature>
<proteinExistence type="predicted"/>
<feature type="region of interest" description="Disordered" evidence="2">
    <location>
        <begin position="229"/>
        <end position="258"/>
    </location>
</feature>
<reference evidence="4 5" key="1">
    <citation type="journal article" date="2021" name="G3 (Bethesda)">
        <title>Improved contiguity of the threespine stickleback genome using long-read sequencing.</title>
        <authorList>
            <person name="Nath S."/>
            <person name="Shaw D.E."/>
            <person name="White M.A."/>
        </authorList>
    </citation>
    <scope>NUCLEOTIDE SEQUENCE [LARGE SCALE GENOMIC DNA]</scope>
    <source>
        <strain evidence="4 5">Lake Benthic</strain>
    </source>
</reference>
<dbReference type="Ensembl" id="ENSGACT00000046437.1">
    <property type="protein sequence ID" value="ENSGACP00000059765.1"/>
    <property type="gene ID" value="ENSGACG00000032743.1"/>
</dbReference>
<evidence type="ECO:0000256" key="1">
    <source>
        <dbReference type="ARBA" id="ARBA00004123"/>
    </source>
</evidence>
<dbReference type="SUPFAM" id="SSF54160">
    <property type="entry name" value="Chromo domain-like"/>
    <property type="match status" value="1"/>
</dbReference>
<keyword evidence="5" id="KW-1185">Reference proteome</keyword>
<feature type="region of interest" description="Disordered" evidence="2">
    <location>
        <begin position="1"/>
        <end position="23"/>
    </location>
</feature>
<dbReference type="InterPro" id="IPR023780">
    <property type="entry name" value="Chromo_domain"/>
</dbReference>
<dbReference type="GO" id="GO:0005634">
    <property type="term" value="C:nucleus"/>
    <property type="evidence" value="ECO:0007669"/>
    <property type="project" value="UniProtKB-SubCell"/>
</dbReference>
<dbReference type="InterPro" id="IPR000953">
    <property type="entry name" value="Chromo/chromo_shadow_dom"/>
</dbReference>
<dbReference type="PROSITE" id="PS50013">
    <property type="entry name" value="CHROMO_2"/>
    <property type="match status" value="1"/>
</dbReference>
<evidence type="ECO:0000259" key="3">
    <source>
        <dbReference type="PROSITE" id="PS50013"/>
    </source>
</evidence>
<dbReference type="InterPro" id="IPR056924">
    <property type="entry name" value="SH3_Tf2-1"/>
</dbReference>
<reference evidence="4" key="3">
    <citation type="submission" date="2025-09" db="UniProtKB">
        <authorList>
            <consortium name="Ensembl"/>
        </authorList>
    </citation>
    <scope>IDENTIFICATION</scope>
</reference>
<evidence type="ECO:0000256" key="2">
    <source>
        <dbReference type="SAM" id="MobiDB-lite"/>
    </source>
</evidence>
<evidence type="ECO:0000313" key="5">
    <source>
        <dbReference type="Proteomes" id="UP000007635"/>
    </source>
</evidence>
<sequence length="258" mass="28434">MCSGSTASPRMCSRTEDLSSYPSSATGLSPFEVSLGYQPPLFSAQQPEVAVPSVQTHLDRCRRIWGVARAALLQAAERSSRGSNRRRNPAPTYHPGQRVWLSAKDLPLQSTAKKLDPRFVGPFEVTKVLSPAAVKLRLPASMRIHPVFHVSRIKPVACSPLMPPAPDPPPPTIVDGHPQWRVRRLLDVRRRGRGYQFLVDWKGYGPEDRSWVSRRLIMDPGLLTAFYRAHPEKPGKSPGGSLGGGGSVRARPARESHT</sequence>
<dbReference type="AlphaFoldDB" id="A0AAQ4R871"/>
<feature type="domain" description="Chromo" evidence="3">
    <location>
        <begin position="180"/>
        <end position="238"/>
    </location>
</feature>
<dbReference type="InterPro" id="IPR016197">
    <property type="entry name" value="Chromo-like_dom_sf"/>
</dbReference>
<name>A0AAQ4R871_GASAC</name>
<comment type="subcellular location">
    <subcellularLocation>
        <location evidence="1">Nucleus</location>
    </subcellularLocation>
</comment>
<dbReference type="Proteomes" id="UP000007635">
    <property type="component" value="Chromosome II"/>
</dbReference>
<dbReference type="Gene3D" id="2.40.50.40">
    <property type="match status" value="1"/>
</dbReference>
<dbReference type="Pfam" id="PF00385">
    <property type="entry name" value="Chromo"/>
    <property type="match status" value="1"/>
</dbReference>
<feature type="compositionally biased region" description="Gly residues" evidence="2">
    <location>
        <begin position="237"/>
        <end position="247"/>
    </location>
</feature>
<dbReference type="Pfam" id="PF24626">
    <property type="entry name" value="SH3_Tf2-1"/>
    <property type="match status" value="1"/>
</dbReference>
<dbReference type="SMART" id="SM00298">
    <property type="entry name" value="CHROMO"/>
    <property type="match status" value="1"/>
</dbReference>